<dbReference type="SMR" id="A0A0P0WU74"/>
<dbReference type="PaxDb" id="39947-A0A0P0WU74"/>
<reference evidence="1 2" key="3">
    <citation type="journal article" date="2013" name="Rice">
        <title>Improvement of the Oryza sativa Nipponbare reference genome using next generation sequence and optical map data.</title>
        <authorList>
            <person name="Kawahara Y."/>
            <person name="de la Bastide M."/>
            <person name="Hamilton J.P."/>
            <person name="Kanamori H."/>
            <person name="McCombie W.R."/>
            <person name="Ouyang S."/>
            <person name="Schwartz D.C."/>
            <person name="Tanaka T."/>
            <person name="Wu J."/>
            <person name="Zhou S."/>
            <person name="Childs K.L."/>
            <person name="Davidson R.M."/>
            <person name="Lin H."/>
            <person name="Quesada-Ocampo L."/>
            <person name="Vaillancourt B."/>
            <person name="Sakai H."/>
            <person name="Lee S.S."/>
            <person name="Kim J."/>
            <person name="Numa H."/>
            <person name="Itoh T."/>
            <person name="Buell C.R."/>
            <person name="Matsumoto T."/>
        </authorList>
    </citation>
    <scope>NUCLEOTIDE SEQUENCE [LARGE SCALE GENOMIC DNA]</scope>
    <source>
        <strain evidence="2">cv. Nipponbare</strain>
    </source>
</reference>
<proteinExistence type="predicted"/>
<evidence type="ECO:0000313" key="2">
    <source>
        <dbReference type="Proteomes" id="UP000059680"/>
    </source>
</evidence>
<dbReference type="Gramene" id="Os06t0202800-01">
    <property type="protein sequence ID" value="Os06t0202800-01"/>
    <property type="gene ID" value="Os06g0202800"/>
</dbReference>
<dbReference type="AlphaFoldDB" id="A0A0P0WU74"/>
<reference evidence="2" key="1">
    <citation type="journal article" date="2005" name="Nature">
        <title>The map-based sequence of the rice genome.</title>
        <authorList>
            <consortium name="International rice genome sequencing project (IRGSP)"/>
            <person name="Matsumoto T."/>
            <person name="Wu J."/>
            <person name="Kanamori H."/>
            <person name="Katayose Y."/>
            <person name="Fujisawa M."/>
            <person name="Namiki N."/>
            <person name="Mizuno H."/>
            <person name="Yamamoto K."/>
            <person name="Antonio B.A."/>
            <person name="Baba T."/>
            <person name="Sakata K."/>
            <person name="Nagamura Y."/>
            <person name="Aoki H."/>
            <person name="Arikawa K."/>
            <person name="Arita K."/>
            <person name="Bito T."/>
            <person name="Chiden Y."/>
            <person name="Fujitsuka N."/>
            <person name="Fukunaka R."/>
            <person name="Hamada M."/>
            <person name="Harada C."/>
            <person name="Hayashi A."/>
            <person name="Hijishita S."/>
            <person name="Honda M."/>
            <person name="Hosokawa S."/>
            <person name="Ichikawa Y."/>
            <person name="Idonuma A."/>
            <person name="Iijima M."/>
            <person name="Ikeda M."/>
            <person name="Ikeno M."/>
            <person name="Ito K."/>
            <person name="Ito S."/>
            <person name="Ito T."/>
            <person name="Ito Y."/>
            <person name="Ito Y."/>
            <person name="Iwabuchi A."/>
            <person name="Kamiya K."/>
            <person name="Karasawa W."/>
            <person name="Kurita K."/>
            <person name="Katagiri S."/>
            <person name="Kikuta A."/>
            <person name="Kobayashi H."/>
            <person name="Kobayashi N."/>
            <person name="Machita K."/>
            <person name="Maehara T."/>
            <person name="Masukawa M."/>
            <person name="Mizubayashi T."/>
            <person name="Mukai Y."/>
            <person name="Nagasaki H."/>
            <person name="Nagata Y."/>
            <person name="Naito S."/>
            <person name="Nakashima M."/>
            <person name="Nakama Y."/>
            <person name="Nakamichi Y."/>
            <person name="Nakamura M."/>
            <person name="Meguro A."/>
            <person name="Negishi M."/>
            <person name="Ohta I."/>
            <person name="Ohta T."/>
            <person name="Okamoto M."/>
            <person name="Ono N."/>
            <person name="Saji S."/>
            <person name="Sakaguchi M."/>
            <person name="Sakai K."/>
            <person name="Shibata M."/>
            <person name="Shimokawa T."/>
            <person name="Song J."/>
            <person name="Takazaki Y."/>
            <person name="Terasawa K."/>
            <person name="Tsugane M."/>
            <person name="Tsuji K."/>
            <person name="Ueda S."/>
            <person name="Waki K."/>
            <person name="Yamagata H."/>
            <person name="Yamamoto M."/>
            <person name="Yamamoto S."/>
            <person name="Yamane H."/>
            <person name="Yoshiki S."/>
            <person name="Yoshihara R."/>
            <person name="Yukawa K."/>
            <person name="Zhong H."/>
            <person name="Yano M."/>
            <person name="Yuan Q."/>
            <person name="Ouyang S."/>
            <person name="Liu J."/>
            <person name="Jones K.M."/>
            <person name="Gansberger K."/>
            <person name="Moffat K."/>
            <person name="Hill J."/>
            <person name="Bera J."/>
            <person name="Fadrosh D."/>
            <person name="Jin S."/>
            <person name="Johri S."/>
            <person name="Kim M."/>
            <person name="Overton L."/>
            <person name="Reardon M."/>
            <person name="Tsitrin T."/>
            <person name="Vuong H."/>
            <person name="Weaver B."/>
            <person name="Ciecko A."/>
            <person name="Tallon L."/>
            <person name="Jackson J."/>
            <person name="Pai G."/>
            <person name="Aken S.V."/>
            <person name="Utterback T."/>
            <person name="Reidmuller S."/>
            <person name="Feldblyum T."/>
            <person name="Hsiao J."/>
            <person name="Zismann V."/>
            <person name="Iobst S."/>
            <person name="de Vazeille A.R."/>
            <person name="Buell C.R."/>
            <person name="Ying K."/>
            <person name="Li Y."/>
            <person name="Lu T."/>
            <person name="Huang Y."/>
            <person name="Zhao Q."/>
            <person name="Feng Q."/>
            <person name="Zhang L."/>
            <person name="Zhu J."/>
            <person name="Weng Q."/>
            <person name="Mu J."/>
            <person name="Lu Y."/>
            <person name="Fan D."/>
            <person name="Liu Y."/>
            <person name="Guan J."/>
            <person name="Zhang Y."/>
            <person name="Yu S."/>
            <person name="Liu X."/>
            <person name="Zhang Y."/>
            <person name="Hong G."/>
            <person name="Han B."/>
            <person name="Choisne N."/>
            <person name="Demange N."/>
            <person name="Orjeda G."/>
            <person name="Samain S."/>
            <person name="Cattolico L."/>
            <person name="Pelletier E."/>
            <person name="Couloux A."/>
            <person name="Segurens B."/>
            <person name="Wincker P."/>
            <person name="D'Hont A."/>
            <person name="Scarpelli C."/>
            <person name="Weissenbach J."/>
            <person name="Salanoubat M."/>
            <person name="Quetier F."/>
            <person name="Yu Y."/>
            <person name="Kim H.R."/>
            <person name="Rambo T."/>
            <person name="Currie J."/>
            <person name="Collura K."/>
            <person name="Luo M."/>
            <person name="Yang T."/>
            <person name="Ammiraju J.S.S."/>
            <person name="Engler F."/>
            <person name="Soderlund C."/>
            <person name="Wing R.A."/>
            <person name="Palmer L.E."/>
            <person name="de la Bastide M."/>
            <person name="Spiegel L."/>
            <person name="Nascimento L."/>
            <person name="Zutavern T."/>
            <person name="O'Shaughnessy A."/>
            <person name="Dike S."/>
            <person name="Dedhia N."/>
            <person name="Preston R."/>
            <person name="Balija V."/>
            <person name="McCombie W.R."/>
            <person name="Chow T."/>
            <person name="Chen H."/>
            <person name="Chung M."/>
            <person name="Chen C."/>
            <person name="Shaw J."/>
            <person name="Wu H."/>
            <person name="Hsiao K."/>
            <person name="Chao Y."/>
            <person name="Chu M."/>
            <person name="Cheng C."/>
            <person name="Hour A."/>
            <person name="Lee P."/>
            <person name="Lin S."/>
            <person name="Lin Y."/>
            <person name="Liou J."/>
            <person name="Liu S."/>
            <person name="Hsing Y."/>
            <person name="Raghuvanshi S."/>
            <person name="Mohanty A."/>
            <person name="Bharti A.K."/>
            <person name="Gaur A."/>
            <person name="Gupta V."/>
            <person name="Kumar D."/>
            <person name="Ravi V."/>
            <person name="Vij S."/>
            <person name="Kapur A."/>
            <person name="Khurana P."/>
            <person name="Khurana P."/>
            <person name="Khurana J.P."/>
            <person name="Tyagi A.K."/>
            <person name="Gaikwad K."/>
            <person name="Singh A."/>
            <person name="Dalal V."/>
            <person name="Srivastava S."/>
            <person name="Dixit A."/>
            <person name="Pal A.K."/>
            <person name="Ghazi I.A."/>
            <person name="Yadav M."/>
            <person name="Pandit A."/>
            <person name="Bhargava A."/>
            <person name="Sureshbabu K."/>
            <person name="Batra K."/>
            <person name="Sharma T.R."/>
            <person name="Mohapatra T."/>
            <person name="Singh N.K."/>
            <person name="Messing J."/>
            <person name="Nelson A.B."/>
            <person name="Fuks G."/>
            <person name="Kavchok S."/>
            <person name="Keizer G."/>
            <person name="Linton E."/>
            <person name="Llaca V."/>
            <person name="Song R."/>
            <person name="Tanyolac B."/>
            <person name="Young S."/>
            <person name="Ho-Il K."/>
            <person name="Hahn J.H."/>
            <person name="Sangsakoo G."/>
            <person name="Vanavichit A."/>
            <person name="de Mattos Luiz.A.T."/>
            <person name="Zimmer P.D."/>
            <person name="Malone G."/>
            <person name="Dellagostin O."/>
            <person name="de Oliveira A.C."/>
            <person name="Bevan M."/>
            <person name="Bancroft I."/>
            <person name="Minx P."/>
            <person name="Cordum H."/>
            <person name="Wilson R."/>
            <person name="Cheng Z."/>
            <person name="Jin W."/>
            <person name="Jiang J."/>
            <person name="Leong S.A."/>
            <person name="Iwama H."/>
            <person name="Gojobori T."/>
            <person name="Itoh T."/>
            <person name="Niimura Y."/>
            <person name="Fujii Y."/>
            <person name="Habara T."/>
            <person name="Sakai H."/>
            <person name="Sato Y."/>
            <person name="Wilson G."/>
            <person name="Kumar K."/>
            <person name="McCouch S."/>
            <person name="Juretic N."/>
            <person name="Hoen D."/>
            <person name="Wright S."/>
            <person name="Bruskiewich R."/>
            <person name="Bureau T."/>
            <person name="Miyao A."/>
            <person name="Hirochika H."/>
            <person name="Nishikawa T."/>
            <person name="Kadowaki K."/>
            <person name="Sugiura M."/>
            <person name="Burr B."/>
            <person name="Sasaki T."/>
        </authorList>
    </citation>
    <scope>NUCLEOTIDE SEQUENCE [LARGE SCALE GENOMIC DNA]</scope>
    <source>
        <strain evidence="2">cv. Nipponbare</strain>
    </source>
</reference>
<name>A0A0P0WU74_ORYSJ</name>
<dbReference type="EMBL" id="AP014962">
    <property type="protein sequence ID" value="BAS96667.1"/>
    <property type="molecule type" value="Genomic_DNA"/>
</dbReference>
<sequence>RRTKRLKRCHQQPFKQSRAKVQFADLPEDLLCTIFSKIATEGCCEDQCFVKKLEAHVDLLHKTKIRWCYGIQG</sequence>
<dbReference type="STRING" id="39947.A0A0P0WU74"/>
<dbReference type="Proteomes" id="UP000059680">
    <property type="component" value="Chromosome 6"/>
</dbReference>
<organism evidence="1 2">
    <name type="scientific">Oryza sativa subsp. japonica</name>
    <name type="common">Rice</name>
    <dbReference type="NCBI Taxonomy" id="39947"/>
    <lineage>
        <taxon>Eukaryota</taxon>
        <taxon>Viridiplantae</taxon>
        <taxon>Streptophyta</taxon>
        <taxon>Embryophyta</taxon>
        <taxon>Tracheophyta</taxon>
        <taxon>Spermatophyta</taxon>
        <taxon>Magnoliopsida</taxon>
        <taxon>Liliopsida</taxon>
        <taxon>Poales</taxon>
        <taxon>Poaceae</taxon>
        <taxon>BOP clade</taxon>
        <taxon>Oryzoideae</taxon>
        <taxon>Oryzeae</taxon>
        <taxon>Oryzinae</taxon>
        <taxon>Oryza</taxon>
        <taxon>Oryza sativa</taxon>
    </lineage>
</organism>
<gene>
    <name evidence="1" type="ordered locus">Os06g0202800</name>
    <name evidence="1" type="ORF">OSNPB_060202800</name>
</gene>
<reference evidence="1 2" key="2">
    <citation type="journal article" date="2013" name="Plant Cell Physiol.">
        <title>Rice Annotation Project Database (RAP-DB): an integrative and interactive database for rice genomics.</title>
        <authorList>
            <person name="Sakai H."/>
            <person name="Lee S.S."/>
            <person name="Tanaka T."/>
            <person name="Numa H."/>
            <person name="Kim J."/>
            <person name="Kawahara Y."/>
            <person name="Wakimoto H."/>
            <person name="Yang C.C."/>
            <person name="Iwamoto M."/>
            <person name="Abe T."/>
            <person name="Yamada Y."/>
            <person name="Muto A."/>
            <person name="Inokuchi H."/>
            <person name="Ikemura T."/>
            <person name="Matsumoto T."/>
            <person name="Sasaki T."/>
            <person name="Itoh T."/>
        </authorList>
    </citation>
    <scope>NUCLEOTIDE SEQUENCE [LARGE SCALE GENOMIC DNA]</scope>
    <source>
        <strain evidence="2">cv. Nipponbare</strain>
    </source>
</reference>
<accession>A0A0P0WU74</accession>
<evidence type="ECO:0000313" key="1">
    <source>
        <dbReference type="EMBL" id="BAS96667.1"/>
    </source>
</evidence>
<keyword evidence="2" id="KW-1185">Reference proteome</keyword>
<feature type="non-terminal residue" evidence="1">
    <location>
        <position position="73"/>
    </location>
</feature>
<dbReference type="InParanoid" id="A0A0P0WU74"/>
<protein>
    <submittedName>
        <fullName evidence="1">Os06g0202800 protein</fullName>
    </submittedName>
</protein>